<dbReference type="PROSITE" id="PS00584">
    <property type="entry name" value="PFKB_KINASES_2"/>
    <property type="match status" value="1"/>
</dbReference>
<dbReference type="EMBL" id="CP082781">
    <property type="protein sequence ID" value="UGS25830.1"/>
    <property type="molecule type" value="Genomic_DNA"/>
</dbReference>
<dbReference type="Gene3D" id="3.40.1190.20">
    <property type="match status" value="1"/>
</dbReference>
<dbReference type="PANTHER" id="PTHR10584:SF166">
    <property type="entry name" value="RIBOKINASE"/>
    <property type="match status" value="1"/>
</dbReference>
<dbReference type="Proteomes" id="UP001199642">
    <property type="component" value="Chromosome"/>
</dbReference>
<dbReference type="PANTHER" id="PTHR10584">
    <property type="entry name" value="SUGAR KINASE"/>
    <property type="match status" value="1"/>
</dbReference>
<proteinExistence type="predicted"/>
<name>A0ABY3RSH2_9MICO</name>
<dbReference type="Pfam" id="PF00294">
    <property type="entry name" value="PfkB"/>
    <property type="match status" value="2"/>
</dbReference>
<dbReference type="GO" id="GO:0016301">
    <property type="term" value="F:kinase activity"/>
    <property type="evidence" value="ECO:0007669"/>
    <property type="project" value="UniProtKB-KW"/>
</dbReference>
<organism evidence="4 5">
    <name type="scientific">Microbacterium resistens</name>
    <dbReference type="NCBI Taxonomy" id="156977"/>
    <lineage>
        <taxon>Bacteria</taxon>
        <taxon>Bacillati</taxon>
        <taxon>Actinomycetota</taxon>
        <taxon>Actinomycetes</taxon>
        <taxon>Micrococcales</taxon>
        <taxon>Microbacteriaceae</taxon>
        <taxon>Microbacterium</taxon>
    </lineage>
</organism>
<dbReference type="InterPro" id="IPR011611">
    <property type="entry name" value="PfkB_dom"/>
</dbReference>
<feature type="domain" description="Carbohydrate kinase PfkB" evidence="3">
    <location>
        <begin position="169"/>
        <end position="258"/>
    </location>
</feature>
<evidence type="ECO:0000313" key="4">
    <source>
        <dbReference type="EMBL" id="UGS25830.1"/>
    </source>
</evidence>
<dbReference type="InterPro" id="IPR029056">
    <property type="entry name" value="Ribokinase-like"/>
</dbReference>
<gene>
    <name evidence="4" type="ORF">K8F61_14385</name>
</gene>
<dbReference type="InterPro" id="IPR002173">
    <property type="entry name" value="Carboh/pur_kinase_PfkB_CS"/>
</dbReference>
<evidence type="ECO:0000259" key="3">
    <source>
        <dbReference type="Pfam" id="PF00294"/>
    </source>
</evidence>
<reference evidence="4 5" key="1">
    <citation type="submission" date="2023-01" db="EMBL/GenBank/DDBJ databases">
        <title>Characterization of estradiol degrading bacteria Microbacterium sp. MZT7 and reveal degrading genes through genome analysis.</title>
        <authorList>
            <person name="Hao P."/>
            <person name="Gao Y."/>
        </authorList>
    </citation>
    <scope>NUCLEOTIDE SEQUENCE [LARGE SCALE GENOMIC DNA]</scope>
    <source>
        <strain evidence="4 5">MZT7</strain>
    </source>
</reference>
<keyword evidence="5" id="KW-1185">Reference proteome</keyword>
<dbReference type="RefSeq" id="WP_067244990.1">
    <property type="nucleotide sequence ID" value="NZ_CP082781.1"/>
</dbReference>
<keyword evidence="1" id="KW-0808">Transferase</keyword>
<dbReference type="SUPFAM" id="SSF53613">
    <property type="entry name" value="Ribokinase-like"/>
    <property type="match status" value="1"/>
</dbReference>
<sequence>MRVLGAGDNVADRYLHQAMMYPGGNAVNVAVFAARLGARAGYLGVLGDDAAGRQILRALEAEHVDTALTRVVHAPNATADVELIGNDRVFLRSDRTTALFDLDSAQLEAMAAFDVVHSGYAGPLLDRIPEMAARTRVSFDFGSRFDEASVLPYLRHLHLASFSGGHLAEPEARALVARALDAGAEHALVTMGAAGALLGSAEGIRHQEADRVNVRDTLGAGDAFIAGVLVGLGTGRSIRSTLVAASAHAAQVCQVNGAFEHGIPFDAEAVRRLHSTDDSNDDQEEAVTA</sequence>
<keyword evidence="2 4" id="KW-0418">Kinase</keyword>
<evidence type="ECO:0000256" key="2">
    <source>
        <dbReference type="ARBA" id="ARBA00022777"/>
    </source>
</evidence>
<evidence type="ECO:0000313" key="5">
    <source>
        <dbReference type="Proteomes" id="UP001199642"/>
    </source>
</evidence>
<feature type="domain" description="Carbohydrate kinase PfkB" evidence="3">
    <location>
        <begin position="16"/>
        <end position="117"/>
    </location>
</feature>
<accession>A0ABY3RSH2</accession>
<evidence type="ECO:0000256" key="1">
    <source>
        <dbReference type="ARBA" id="ARBA00022679"/>
    </source>
</evidence>
<protein>
    <submittedName>
        <fullName evidence="4">Carbohydrate kinase</fullName>
    </submittedName>
</protein>